<gene>
    <name evidence="2" type="ORF">E2C01_037716</name>
</gene>
<keyword evidence="3" id="KW-1185">Reference proteome</keyword>
<name>A0A5B7FFB8_PORTR</name>
<proteinExistence type="predicted"/>
<dbReference type="Proteomes" id="UP000324222">
    <property type="component" value="Unassembled WGS sequence"/>
</dbReference>
<feature type="transmembrane region" description="Helical" evidence="1">
    <location>
        <begin position="24"/>
        <end position="45"/>
    </location>
</feature>
<reference evidence="2 3" key="1">
    <citation type="submission" date="2019-05" db="EMBL/GenBank/DDBJ databases">
        <title>Another draft genome of Portunus trituberculatus and its Hox gene families provides insights of decapod evolution.</title>
        <authorList>
            <person name="Jeong J.-H."/>
            <person name="Song I."/>
            <person name="Kim S."/>
            <person name="Choi T."/>
            <person name="Kim D."/>
            <person name="Ryu S."/>
            <person name="Kim W."/>
        </authorList>
    </citation>
    <scope>NUCLEOTIDE SEQUENCE [LARGE SCALE GENOMIC DNA]</scope>
    <source>
        <tissue evidence="2">Muscle</tissue>
    </source>
</reference>
<organism evidence="2 3">
    <name type="scientific">Portunus trituberculatus</name>
    <name type="common">Swimming crab</name>
    <name type="synonym">Neptunus trituberculatus</name>
    <dbReference type="NCBI Taxonomy" id="210409"/>
    <lineage>
        <taxon>Eukaryota</taxon>
        <taxon>Metazoa</taxon>
        <taxon>Ecdysozoa</taxon>
        <taxon>Arthropoda</taxon>
        <taxon>Crustacea</taxon>
        <taxon>Multicrustacea</taxon>
        <taxon>Malacostraca</taxon>
        <taxon>Eumalacostraca</taxon>
        <taxon>Eucarida</taxon>
        <taxon>Decapoda</taxon>
        <taxon>Pleocyemata</taxon>
        <taxon>Brachyura</taxon>
        <taxon>Eubrachyura</taxon>
        <taxon>Portunoidea</taxon>
        <taxon>Portunidae</taxon>
        <taxon>Portuninae</taxon>
        <taxon>Portunus</taxon>
    </lineage>
</organism>
<dbReference type="EMBL" id="VSRR010006101">
    <property type="protein sequence ID" value="MPC44056.1"/>
    <property type="molecule type" value="Genomic_DNA"/>
</dbReference>
<protein>
    <submittedName>
        <fullName evidence="2">Uncharacterized protein</fullName>
    </submittedName>
</protein>
<sequence length="47" mass="4807">MGTPNHVSESPTGTPLSGATTNALTLPSTFSTLISATFAVLDLIFNL</sequence>
<keyword evidence="1" id="KW-0472">Membrane</keyword>
<keyword evidence="1" id="KW-0812">Transmembrane</keyword>
<dbReference type="AlphaFoldDB" id="A0A5B7FFB8"/>
<comment type="caution">
    <text evidence="2">The sequence shown here is derived from an EMBL/GenBank/DDBJ whole genome shotgun (WGS) entry which is preliminary data.</text>
</comment>
<evidence type="ECO:0000313" key="2">
    <source>
        <dbReference type="EMBL" id="MPC44056.1"/>
    </source>
</evidence>
<evidence type="ECO:0000313" key="3">
    <source>
        <dbReference type="Proteomes" id="UP000324222"/>
    </source>
</evidence>
<evidence type="ECO:0000256" key="1">
    <source>
        <dbReference type="SAM" id="Phobius"/>
    </source>
</evidence>
<accession>A0A5B7FFB8</accession>
<keyword evidence="1" id="KW-1133">Transmembrane helix</keyword>